<dbReference type="EMBL" id="BLXT01004491">
    <property type="protein sequence ID" value="GFO13415.1"/>
    <property type="molecule type" value="Genomic_DNA"/>
</dbReference>
<keyword evidence="2" id="KW-1185">Reference proteome</keyword>
<organism evidence="1 2">
    <name type="scientific">Plakobranchus ocellatus</name>
    <dbReference type="NCBI Taxonomy" id="259542"/>
    <lineage>
        <taxon>Eukaryota</taxon>
        <taxon>Metazoa</taxon>
        <taxon>Spiralia</taxon>
        <taxon>Lophotrochozoa</taxon>
        <taxon>Mollusca</taxon>
        <taxon>Gastropoda</taxon>
        <taxon>Heterobranchia</taxon>
        <taxon>Euthyneura</taxon>
        <taxon>Panpulmonata</taxon>
        <taxon>Sacoglossa</taxon>
        <taxon>Placobranchoidea</taxon>
        <taxon>Plakobranchidae</taxon>
        <taxon>Plakobranchus</taxon>
    </lineage>
</organism>
<dbReference type="AlphaFoldDB" id="A0AAV4B1F5"/>
<dbReference type="Proteomes" id="UP000735302">
    <property type="component" value="Unassembled WGS sequence"/>
</dbReference>
<evidence type="ECO:0000313" key="2">
    <source>
        <dbReference type="Proteomes" id="UP000735302"/>
    </source>
</evidence>
<gene>
    <name evidence="1" type="ORF">PoB_003992000</name>
</gene>
<accession>A0AAV4B1F5</accession>
<sequence>MLALYRELWNVGFQSATLTKRGKRISRPGPLLLLYPEQLGISAAKFKDRQALKRFCRPTPEAQQYYNNLASLEETEGSPDVSDEDNA</sequence>
<evidence type="ECO:0000313" key="1">
    <source>
        <dbReference type="EMBL" id="GFO13415.1"/>
    </source>
</evidence>
<protein>
    <submittedName>
        <fullName evidence="1">Uncharacterized protein</fullName>
    </submittedName>
</protein>
<reference evidence="1 2" key="1">
    <citation type="journal article" date="2021" name="Elife">
        <title>Chloroplast acquisition without the gene transfer in kleptoplastic sea slugs, Plakobranchus ocellatus.</title>
        <authorList>
            <person name="Maeda T."/>
            <person name="Takahashi S."/>
            <person name="Yoshida T."/>
            <person name="Shimamura S."/>
            <person name="Takaki Y."/>
            <person name="Nagai Y."/>
            <person name="Toyoda A."/>
            <person name="Suzuki Y."/>
            <person name="Arimoto A."/>
            <person name="Ishii H."/>
            <person name="Satoh N."/>
            <person name="Nishiyama T."/>
            <person name="Hasebe M."/>
            <person name="Maruyama T."/>
            <person name="Minagawa J."/>
            <person name="Obokata J."/>
            <person name="Shigenobu S."/>
        </authorList>
    </citation>
    <scope>NUCLEOTIDE SEQUENCE [LARGE SCALE GENOMIC DNA]</scope>
</reference>
<proteinExistence type="predicted"/>
<name>A0AAV4B1F5_9GAST</name>
<comment type="caution">
    <text evidence="1">The sequence shown here is derived from an EMBL/GenBank/DDBJ whole genome shotgun (WGS) entry which is preliminary data.</text>
</comment>